<keyword evidence="3" id="KW-0227">DNA damage</keyword>
<reference evidence="9 11" key="1">
    <citation type="journal article" date="2019" name="Nat. Med.">
        <title>A library of human gut bacterial isolates paired with longitudinal multiomics data enables mechanistic microbiome research.</title>
        <authorList>
            <person name="Poyet M."/>
            <person name="Groussin M."/>
            <person name="Gibbons S.M."/>
            <person name="Avila-Pacheco J."/>
            <person name="Jiang X."/>
            <person name="Kearney S.M."/>
            <person name="Perrotta A.R."/>
            <person name="Berdy B."/>
            <person name="Zhao S."/>
            <person name="Lieberman T.D."/>
            <person name="Swanson P.K."/>
            <person name="Smith M."/>
            <person name="Roesemann S."/>
            <person name="Alexander J.E."/>
            <person name="Rich S.A."/>
            <person name="Livny J."/>
            <person name="Vlamakis H."/>
            <person name="Clish C."/>
            <person name="Bullock K."/>
            <person name="Deik A."/>
            <person name="Scott J."/>
            <person name="Pierce K.A."/>
            <person name="Xavier R.J."/>
            <person name="Alm E.J."/>
        </authorList>
    </citation>
    <scope>NUCLEOTIDE SEQUENCE [LARGE SCALE GENOMIC DNA]</scope>
    <source>
        <strain evidence="9 11">BIOML-A1</strain>
    </source>
</reference>
<keyword evidence="5" id="KW-0190">Covalent protein-DNA linkage</keyword>
<dbReference type="Proteomes" id="UP001181347">
    <property type="component" value="Unassembled WGS sequence"/>
</dbReference>
<keyword evidence="6" id="KW-0238">DNA-binding</keyword>
<dbReference type="SUPFAM" id="SSF143081">
    <property type="entry name" value="BB1717-like"/>
    <property type="match status" value="1"/>
</dbReference>
<dbReference type="GO" id="GO:0016829">
    <property type="term" value="F:lyase activity"/>
    <property type="evidence" value="ECO:0007669"/>
    <property type="project" value="UniProtKB-KW"/>
</dbReference>
<evidence type="ECO:0000256" key="6">
    <source>
        <dbReference type="ARBA" id="ARBA00023125"/>
    </source>
</evidence>
<dbReference type="PANTHER" id="PTHR13604:SF0">
    <property type="entry name" value="ABASIC SITE PROCESSING PROTEIN HMCES"/>
    <property type="match status" value="1"/>
</dbReference>
<evidence type="ECO:0000313" key="11">
    <source>
        <dbReference type="Proteomes" id="UP000324870"/>
    </source>
</evidence>
<evidence type="ECO:0000313" key="12">
    <source>
        <dbReference type="Proteomes" id="UP001181347"/>
    </source>
</evidence>
<dbReference type="EMBL" id="JAWDES010000001">
    <property type="protein sequence ID" value="MDU0258601.1"/>
    <property type="molecule type" value="Genomic_DNA"/>
</dbReference>
<dbReference type="OMA" id="ELMANIH"/>
<dbReference type="GO" id="GO:0003697">
    <property type="term" value="F:single-stranded DNA binding"/>
    <property type="evidence" value="ECO:0007669"/>
    <property type="project" value="InterPro"/>
</dbReference>
<dbReference type="RefSeq" id="WP_009598745.1">
    <property type="nucleotide sequence ID" value="NZ_BAAFKU010000022.1"/>
</dbReference>
<dbReference type="Gene3D" id="3.90.1680.10">
    <property type="entry name" value="SOS response associated peptidase-like"/>
    <property type="match status" value="1"/>
</dbReference>
<dbReference type="GO" id="GO:0008233">
    <property type="term" value="F:peptidase activity"/>
    <property type="evidence" value="ECO:0007669"/>
    <property type="project" value="UniProtKB-KW"/>
</dbReference>
<dbReference type="Pfam" id="PF02586">
    <property type="entry name" value="SRAP"/>
    <property type="match status" value="1"/>
</dbReference>
<dbReference type="InterPro" id="IPR036590">
    <property type="entry name" value="SRAP-like"/>
</dbReference>
<gene>
    <name evidence="9" type="ORF">F2A26_12110</name>
    <name evidence="10" type="ORF">RVH17_00450</name>
</gene>
<keyword evidence="7" id="KW-0456">Lyase</keyword>
<name>A0AAE4RW73_9BACT</name>
<reference evidence="10" key="2">
    <citation type="submission" date="2023-10" db="EMBL/GenBank/DDBJ databases">
        <title>Genome Sequence of the Bacteria from From Gut Wall in Crohn's Disease.</title>
        <authorList>
            <person name="Rodriguez-Palacios A."/>
        </authorList>
    </citation>
    <scope>NUCLEOTIDE SEQUENCE</scope>
    <source>
        <strain evidence="10">CavFT-hAR58</strain>
    </source>
</reference>
<dbReference type="GO" id="GO:0106300">
    <property type="term" value="P:protein-DNA covalent cross-linking repair"/>
    <property type="evidence" value="ECO:0007669"/>
    <property type="project" value="InterPro"/>
</dbReference>
<evidence type="ECO:0000313" key="9">
    <source>
        <dbReference type="EMBL" id="KAA3158213.1"/>
    </source>
</evidence>
<dbReference type="Proteomes" id="UP000324870">
    <property type="component" value="Unassembled WGS sequence"/>
</dbReference>
<evidence type="ECO:0000256" key="3">
    <source>
        <dbReference type="ARBA" id="ARBA00022763"/>
    </source>
</evidence>
<accession>A0AAE4RW73</accession>
<evidence type="ECO:0000256" key="7">
    <source>
        <dbReference type="ARBA" id="ARBA00023239"/>
    </source>
</evidence>
<evidence type="ECO:0000313" key="10">
    <source>
        <dbReference type="EMBL" id="MDU0258601.1"/>
    </source>
</evidence>
<dbReference type="GO" id="GO:0006508">
    <property type="term" value="P:proteolysis"/>
    <property type="evidence" value="ECO:0007669"/>
    <property type="project" value="UniProtKB-KW"/>
</dbReference>
<comment type="caution">
    <text evidence="10">The sequence shown here is derived from an EMBL/GenBank/DDBJ whole genome shotgun (WGS) entry which is preliminary data.</text>
</comment>
<dbReference type="EC" id="3.4.-.-" evidence="8"/>
<protein>
    <recommendedName>
        <fullName evidence="8">Abasic site processing protein</fullName>
        <ecNumber evidence="8">3.4.-.-</ecNumber>
    </recommendedName>
</protein>
<evidence type="ECO:0000256" key="2">
    <source>
        <dbReference type="ARBA" id="ARBA00022670"/>
    </source>
</evidence>
<dbReference type="PANTHER" id="PTHR13604">
    <property type="entry name" value="DC12-RELATED"/>
    <property type="match status" value="1"/>
</dbReference>
<comment type="similarity">
    <text evidence="1 8">Belongs to the SOS response-associated peptidase family.</text>
</comment>
<proteinExistence type="inferred from homology"/>
<keyword evidence="4 8" id="KW-0378">Hydrolase</keyword>
<evidence type="ECO:0000256" key="5">
    <source>
        <dbReference type="ARBA" id="ARBA00023124"/>
    </source>
</evidence>
<organism evidence="10 12">
    <name type="scientific">Alistipes finegoldii</name>
    <dbReference type="NCBI Taxonomy" id="214856"/>
    <lineage>
        <taxon>Bacteria</taxon>
        <taxon>Pseudomonadati</taxon>
        <taxon>Bacteroidota</taxon>
        <taxon>Bacteroidia</taxon>
        <taxon>Bacteroidales</taxon>
        <taxon>Rikenellaceae</taxon>
        <taxon>Alistipes</taxon>
    </lineage>
</organism>
<evidence type="ECO:0000256" key="1">
    <source>
        <dbReference type="ARBA" id="ARBA00008136"/>
    </source>
</evidence>
<keyword evidence="11" id="KW-1185">Reference proteome</keyword>
<dbReference type="AlphaFoldDB" id="A0AAE4RW73"/>
<keyword evidence="2 8" id="KW-0645">Protease</keyword>
<evidence type="ECO:0000256" key="8">
    <source>
        <dbReference type="RuleBase" id="RU364100"/>
    </source>
</evidence>
<dbReference type="InterPro" id="IPR003738">
    <property type="entry name" value="SRAP"/>
</dbReference>
<dbReference type="EMBL" id="VVND01000020">
    <property type="protein sequence ID" value="KAA3158213.1"/>
    <property type="molecule type" value="Genomic_DNA"/>
</dbReference>
<evidence type="ECO:0000256" key="4">
    <source>
        <dbReference type="ARBA" id="ARBA00022801"/>
    </source>
</evidence>
<sequence length="273" mass="31341">MCFFTSLSANAAAVAKRYGKQLDIIEAARQVLAEQEQDARARQDAGSEHRMSVYDVRLAEEIYVIPAYAEPHCVIVSGSEELQVMQWGLIPRTAKPGDAQRYDRENLFKNARAETLFEKWPWRMLWQHNRCIIPVTGFYEPHRLPNGKAQYYYTTLKDQELFSIAGLWDEWTHPQTGEKVLSFVLITTEANAMMRKIHNGGGNPFRMPKILTQEQEKRWLDPSIASEEAVAALLTVYPEKEMTAWPVRPKFNYGDPYDEGIIEPVAEMQTLGL</sequence>